<proteinExistence type="predicted"/>
<accession>A0AAD5U3H2</accession>
<feature type="signal peptide" evidence="2">
    <location>
        <begin position="1"/>
        <end position="18"/>
    </location>
</feature>
<keyword evidence="1" id="KW-0812">Transmembrane</keyword>
<organism evidence="3 4">
    <name type="scientific">Clydaea vesicula</name>
    <dbReference type="NCBI Taxonomy" id="447962"/>
    <lineage>
        <taxon>Eukaryota</taxon>
        <taxon>Fungi</taxon>
        <taxon>Fungi incertae sedis</taxon>
        <taxon>Chytridiomycota</taxon>
        <taxon>Chytridiomycota incertae sedis</taxon>
        <taxon>Chytridiomycetes</taxon>
        <taxon>Lobulomycetales</taxon>
        <taxon>Lobulomycetaceae</taxon>
        <taxon>Clydaea</taxon>
    </lineage>
</organism>
<keyword evidence="2" id="KW-0732">Signal</keyword>
<comment type="caution">
    <text evidence="3">The sequence shown here is derived from an EMBL/GenBank/DDBJ whole genome shotgun (WGS) entry which is preliminary data.</text>
</comment>
<feature type="transmembrane region" description="Helical" evidence="1">
    <location>
        <begin position="284"/>
        <end position="307"/>
    </location>
</feature>
<sequence>MKLLTVIISTFLATFATSQTGFNSEVTEWASAILEADGQPSFRIQVRAVPNSPGLADISLIGAASLGWIGIGTGSKMDGSKLDICWPTSDGTSASLVSKLGQGHNVIPLEETLTLNTVESKVHQPMENVTDFPIFVCRYTHQLPEVLPTEFMWAIGPQVPASADAIGAHDMGKYGPFSAKQLFSIAAGKQIVVPEESQAKPVASTLTASTTTAPTTSPSATTEWGDVWLFEYRLKQFKQNHTLSRYIWMICIIGTAGGAALRLAELHKSFKVAGKKKSGITSILMMLVRSVGMRLFFITASIILRLACEFQGTELSIQINNIFINFDTSINSFTLFDLLLSKIEKADLKTKRLNCSNITTPSTNSGFSSFNNTNSESVKV</sequence>
<protein>
    <recommendedName>
        <fullName evidence="5">DOMON domain-containing protein</fullName>
    </recommendedName>
</protein>
<feature type="chain" id="PRO_5041992024" description="DOMON domain-containing protein" evidence="2">
    <location>
        <begin position="19"/>
        <end position="380"/>
    </location>
</feature>
<name>A0AAD5U3H2_9FUNG</name>
<dbReference type="AlphaFoldDB" id="A0AAD5U3H2"/>
<dbReference type="Proteomes" id="UP001211065">
    <property type="component" value="Unassembled WGS sequence"/>
</dbReference>
<evidence type="ECO:0000313" key="4">
    <source>
        <dbReference type="Proteomes" id="UP001211065"/>
    </source>
</evidence>
<keyword evidence="1" id="KW-0472">Membrane</keyword>
<evidence type="ECO:0000256" key="1">
    <source>
        <dbReference type="SAM" id="Phobius"/>
    </source>
</evidence>
<evidence type="ECO:0000256" key="2">
    <source>
        <dbReference type="SAM" id="SignalP"/>
    </source>
</evidence>
<evidence type="ECO:0008006" key="5">
    <source>
        <dbReference type="Google" id="ProtNLM"/>
    </source>
</evidence>
<feature type="transmembrane region" description="Helical" evidence="1">
    <location>
        <begin position="246"/>
        <end position="264"/>
    </location>
</feature>
<reference evidence="3" key="1">
    <citation type="submission" date="2020-05" db="EMBL/GenBank/DDBJ databases">
        <title>Phylogenomic resolution of chytrid fungi.</title>
        <authorList>
            <person name="Stajich J.E."/>
            <person name="Amses K."/>
            <person name="Simmons R."/>
            <person name="Seto K."/>
            <person name="Myers J."/>
            <person name="Bonds A."/>
            <person name="Quandt C.A."/>
            <person name="Barry K."/>
            <person name="Liu P."/>
            <person name="Grigoriev I."/>
            <person name="Longcore J.E."/>
            <person name="James T.Y."/>
        </authorList>
    </citation>
    <scope>NUCLEOTIDE SEQUENCE</scope>
    <source>
        <strain evidence="3">JEL0476</strain>
    </source>
</reference>
<dbReference type="Gene3D" id="2.60.40.1210">
    <property type="entry name" value="Cellobiose dehydrogenase, cytochrome domain"/>
    <property type="match status" value="1"/>
</dbReference>
<keyword evidence="1" id="KW-1133">Transmembrane helix</keyword>
<gene>
    <name evidence="3" type="ORF">HK099_001824</name>
</gene>
<dbReference type="EMBL" id="JADGJW010000156">
    <property type="protein sequence ID" value="KAJ3222860.1"/>
    <property type="molecule type" value="Genomic_DNA"/>
</dbReference>
<keyword evidence="4" id="KW-1185">Reference proteome</keyword>
<evidence type="ECO:0000313" key="3">
    <source>
        <dbReference type="EMBL" id="KAJ3222860.1"/>
    </source>
</evidence>
<dbReference type="SUPFAM" id="SSF49344">
    <property type="entry name" value="CBD9-like"/>
    <property type="match status" value="1"/>
</dbReference>